<proteinExistence type="predicted"/>
<evidence type="ECO:0000313" key="3">
    <source>
        <dbReference type="Proteomes" id="UP000466445"/>
    </source>
</evidence>
<evidence type="ECO:0000313" key="2">
    <source>
        <dbReference type="EMBL" id="BBY57412.1"/>
    </source>
</evidence>
<keyword evidence="3" id="KW-1185">Reference proteome</keyword>
<dbReference type="EMBL" id="AP022595">
    <property type="protein sequence ID" value="BBY57412.1"/>
    <property type="molecule type" value="Genomic_DNA"/>
</dbReference>
<organism evidence="2 3">
    <name type="scientific">Mycolicibacterium sarraceniae</name>
    <dbReference type="NCBI Taxonomy" id="1534348"/>
    <lineage>
        <taxon>Bacteria</taxon>
        <taxon>Bacillati</taxon>
        <taxon>Actinomycetota</taxon>
        <taxon>Actinomycetes</taxon>
        <taxon>Mycobacteriales</taxon>
        <taxon>Mycobacteriaceae</taxon>
        <taxon>Mycolicibacterium</taxon>
    </lineage>
</organism>
<name>A0A7I7SKF0_9MYCO</name>
<sequence length="94" mass="10018">MRNRASTCVRQVPTQPAGPAAGVEDVSVPGCHRVHETRLTGQVVTGARHRTETLDVPMGMTGIGRGLLHPDTRLDHATIIRTLAHTEDGASCSK</sequence>
<feature type="region of interest" description="Disordered" evidence="1">
    <location>
        <begin position="1"/>
        <end position="24"/>
    </location>
</feature>
<evidence type="ECO:0000256" key="1">
    <source>
        <dbReference type="SAM" id="MobiDB-lite"/>
    </source>
</evidence>
<feature type="compositionally biased region" description="Polar residues" evidence="1">
    <location>
        <begin position="1"/>
        <end position="14"/>
    </location>
</feature>
<reference evidence="2 3" key="1">
    <citation type="journal article" date="2019" name="Emerg. Microbes Infect.">
        <title>Comprehensive subspecies identification of 175 nontuberculous mycobacteria species based on 7547 genomic profiles.</title>
        <authorList>
            <person name="Matsumoto Y."/>
            <person name="Kinjo T."/>
            <person name="Motooka D."/>
            <person name="Nabeya D."/>
            <person name="Jung N."/>
            <person name="Uechi K."/>
            <person name="Horii T."/>
            <person name="Iida T."/>
            <person name="Fujita J."/>
            <person name="Nakamura S."/>
        </authorList>
    </citation>
    <scope>NUCLEOTIDE SEQUENCE [LARGE SCALE GENOMIC DNA]</scope>
    <source>
        <strain evidence="2 3">JCM 30395</strain>
    </source>
</reference>
<dbReference type="Proteomes" id="UP000466445">
    <property type="component" value="Chromosome"/>
</dbReference>
<dbReference type="KEGG" id="msar:MSAR_05480"/>
<dbReference type="AlphaFoldDB" id="A0A7I7SKF0"/>
<accession>A0A7I7SKF0</accession>
<protein>
    <submittedName>
        <fullName evidence="2">Uncharacterized protein</fullName>
    </submittedName>
</protein>
<gene>
    <name evidence="2" type="ORF">MSAR_05480</name>
</gene>